<gene>
    <name evidence="2" type="ORF">DFO70_10345</name>
</gene>
<name>A0A366JZT7_CYTFI</name>
<feature type="region of interest" description="Disordered" evidence="1">
    <location>
        <begin position="18"/>
        <end position="39"/>
    </location>
</feature>
<sequence length="55" mass="6690">MYRTPRVRLFNLQTEKRTVEQKASKGTNGKDKKNKKSSKRAAFLRMRFHFFFLYC</sequence>
<protein>
    <submittedName>
        <fullName evidence="2">Uncharacterized protein</fullName>
    </submittedName>
</protein>
<evidence type="ECO:0000313" key="3">
    <source>
        <dbReference type="Proteomes" id="UP000252731"/>
    </source>
</evidence>
<accession>A0A366JZT7</accession>
<proteinExistence type="predicted"/>
<reference evidence="2 3" key="1">
    <citation type="submission" date="2018-06" db="EMBL/GenBank/DDBJ databases">
        <title>Freshwater and sediment microbial communities from various areas in North America, analyzing microbe dynamics in response to fracking.</title>
        <authorList>
            <person name="Lamendella R."/>
        </authorList>
    </citation>
    <scope>NUCLEOTIDE SEQUENCE [LARGE SCALE GENOMIC DNA]</scope>
    <source>
        <strain evidence="2 3">14_TX</strain>
    </source>
</reference>
<keyword evidence="3" id="KW-1185">Reference proteome</keyword>
<evidence type="ECO:0000313" key="2">
    <source>
        <dbReference type="EMBL" id="RBP95015.1"/>
    </source>
</evidence>
<comment type="caution">
    <text evidence="2">The sequence shown here is derived from an EMBL/GenBank/DDBJ whole genome shotgun (WGS) entry which is preliminary data.</text>
</comment>
<dbReference type="AlphaFoldDB" id="A0A366JZT7"/>
<feature type="compositionally biased region" description="Basic and acidic residues" evidence="1">
    <location>
        <begin position="18"/>
        <end position="31"/>
    </location>
</feature>
<evidence type="ECO:0000256" key="1">
    <source>
        <dbReference type="SAM" id="MobiDB-lite"/>
    </source>
</evidence>
<dbReference type="Proteomes" id="UP000252731">
    <property type="component" value="Unassembled WGS sequence"/>
</dbReference>
<organism evidence="2 3">
    <name type="scientific">Cytobacillus firmus</name>
    <name type="common">Bacillus firmus</name>
    <dbReference type="NCBI Taxonomy" id="1399"/>
    <lineage>
        <taxon>Bacteria</taxon>
        <taxon>Bacillati</taxon>
        <taxon>Bacillota</taxon>
        <taxon>Bacilli</taxon>
        <taxon>Bacillales</taxon>
        <taxon>Bacillaceae</taxon>
        <taxon>Cytobacillus</taxon>
    </lineage>
</organism>
<dbReference type="EMBL" id="QNSF01000003">
    <property type="protein sequence ID" value="RBP95015.1"/>
    <property type="molecule type" value="Genomic_DNA"/>
</dbReference>